<keyword evidence="8" id="KW-0805">Transcription regulation</keyword>
<evidence type="ECO:0000256" key="4">
    <source>
        <dbReference type="ARBA" id="ARBA00022490"/>
    </source>
</evidence>
<dbReference type="InterPro" id="IPR002481">
    <property type="entry name" value="FUR"/>
</dbReference>
<dbReference type="Proteomes" id="UP001434337">
    <property type="component" value="Chromosome"/>
</dbReference>
<comment type="subcellular location">
    <subcellularLocation>
        <location evidence="1">Cytoplasm</location>
    </subcellularLocation>
</comment>
<evidence type="ECO:0000256" key="6">
    <source>
        <dbReference type="ARBA" id="ARBA00022723"/>
    </source>
</evidence>
<keyword evidence="6" id="KW-0479">Metal-binding</keyword>
<comment type="subunit">
    <text evidence="3">Homodimer.</text>
</comment>
<sequence length="133" mass="14466">MTQTPQRRTRQRTAVAEALDGLAEFRTAQDIHDLLRHAGESIGLATVYRSLQSMAEAGEADVIRTPDGQAAYRSCGQGTGHHHHLICRSCGRTVEFELDDFESLVGTIAARHAFIDVDHELELFGTCAACAAS</sequence>
<dbReference type="RefSeq" id="WP_232548209.1">
    <property type="nucleotide sequence ID" value="NZ_CP115965.1"/>
</dbReference>
<evidence type="ECO:0000256" key="9">
    <source>
        <dbReference type="ARBA" id="ARBA00023125"/>
    </source>
</evidence>
<dbReference type="PANTHER" id="PTHR33202">
    <property type="entry name" value="ZINC UPTAKE REGULATION PROTEIN"/>
    <property type="match status" value="1"/>
</dbReference>
<dbReference type="Gene3D" id="1.10.10.10">
    <property type="entry name" value="Winged helix-like DNA-binding domain superfamily/Winged helix DNA-binding domain"/>
    <property type="match status" value="1"/>
</dbReference>
<evidence type="ECO:0000256" key="5">
    <source>
        <dbReference type="ARBA" id="ARBA00022491"/>
    </source>
</evidence>
<keyword evidence="12" id="KW-1185">Reference proteome</keyword>
<reference evidence="11 12" key="1">
    <citation type="journal article" date="2023" name="Environ Microbiome">
        <title>A coral-associated actinobacterium mitigates coral bleaching under heat stress.</title>
        <authorList>
            <person name="Li J."/>
            <person name="Zou Y."/>
            <person name="Li Q."/>
            <person name="Zhang J."/>
            <person name="Bourne D.G."/>
            <person name="Lyu Y."/>
            <person name="Liu C."/>
            <person name="Zhang S."/>
        </authorList>
    </citation>
    <scope>NUCLEOTIDE SEQUENCE [LARGE SCALE GENOMIC DNA]</scope>
    <source>
        <strain evidence="11 12">SCSIO 13291</strain>
    </source>
</reference>
<keyword evidence="7" id="KW-0862">Zinc</keyword>
<name>A0ABZ3CE53_9ACTN</name>
<organism evidence="11 12">
    <name type="scientific">Propioniciclava soli</name>
    <dbReference type="NCBI Taxonomy" id="2775081"/>
    <lineage>
        <taxon>Bacteria</taxon>
        <taxon>Bacillati</taxon>
        <taxon>Actinomycetota</taxon>
        <taxon>Actinomycetes</taxon>
        <taxon>Propionibacteriales</taxon>
        <taxon>Propionibacteriaceae</taxon>
        <taxon>Propioniciclava</taxon>
    </lineage>
</organism>
<evidence type="ECO:0000256" key="1">
    <source>
        <dbReference type="ARBA" id="ARBA00004496"/>
    </source>
</evidence>
<evidence type="ECO:0000256" key="7">
    <source>
        <dbReference type="ARBA" id="ARBA00022833"/>
    </source>
</evidence>
<keyword evidence="9" id="KW-0238">DNA-binding</keyword>
<evidence type="ECO:0000313" key="12">
    <source>
        <dbReference type="Proteomes" id="UP001434337"/>
    </source>
</evidence>
<evidence type="ECO:0000256" key="10">
    <source>
        <dbReference type="ARBA" id="ARBA00023163"/>
    </source>
</evidence>
<proteinExistence type="inferred from homology"/>
<evidence type="ECO:0000256" key="3">
    <source>
        <dbReference type="ARBA" id="ARBA00011738"/>
    </source>
</evidence>
<dbReference type="CDD" id="cd07153">
    <property type="entry name" value="Fur_like"/>
    <property type="match status" value="1"/>
</dbReference>
<dbReference type="InterPro" id="IPR036388">
    <property type="entry name" value="WH-like_DNA-bd_sf"/>
</dbReference>
<keyword evidence="10" id="KW-0804">Transcription</keyword>
<protein>
    <submittedName>
        <fullName evidence="11">Transcriptional repressor</fullName>
    </submittedName>
</protein>
<dbReference type="Pfam" id="PF01475">
    <property type="entry name" value="FUR"/>
    <property type="match status" value="1"/>
</dbReference>
<dbReference type="PANTHER" id="PTHR33202:SF2">
    <property type="entry name" value="FERRIC UPTAKE REGULATION PROTEIN"/>
    <property type="match status" value="1"/>
</dbReference>
<comment type="similarity">
    <text evidence="2">Belongs to the Fur family.</text>
</comment>
<dbReference type="SUPFAM" id="SSF46785">
    <property type="entry name" value="Winged helix' DNA-binding domain"/>
    <property type="match status" value="1"/>
</dbReference>
<gene>
    <name evidence="11" type="ORF">PCC79_06690</name>
</gene>
<dbReference type="InterPro" id="IPR043135">
    <property type="entry name" value="Fur_C"/>
</dbReference>
<dbReference type="Gene3D" id="3.30.1490.190">
    <property type="match status" value="1"/>
</dbReference>
<accession>A0ABZ3CE53</accession>
<evidence type="ECO:0000256" key="8">
    <source>
        <dbReference type="ARBA" id="ARBA00023015"/>
    </source>
</evidence>
<keyword evidence="4" id="KW-0963">Cytoplasm</keyword>
<dbReference type="EMBL" id="CP115965">
    <property type="protein sequence ID" value="WZW99872.1"/>
    <property type="molecule type" value="Genomic_DNA"/>
</dbReference>
<dbReference type="InterPro" id="IPR036390">
    <property type="entry name" value="WH_DNA-bd_sf"/>
</dbReference>
<evidence type="ECO:0000256" key="2">
    <source>
        <dbReference type="ARBA" id="ARBA00007957"/>
    </source>
</evidence>
<keyword evidence="5" id="KW-0678">Repressor</keyword>
<evidence type="ECO:0000313" key="11">
    <source>
        <dbReference type="EMBL" id="WZW99872.1"/>
    </source>
</evidence>